<dbReference type="EMBL" id="JAFEKC020000005">
    <property type="protein sequence ID" value="KAK0514554.1"/>
    <property type="molecule type" value="Genomic_DNA"/>
</dbReference>
<evidence type="ECO:0000313" key="2">
    <source>
        <dbReference type="Proteomes" id="UP001166286"/>
    </source>
</evidence>
<evidence type="ECO:0000313" key="1">
    <source>
        <dbReference type="EMBL" id="KAK0514554.1"/>
    </source>
</evidence>
<keyword evidence="2" id="KW-1185">Reference proteome</keyword>
<proteinExistence type="predicted"/>
<reference evidence="1" key="1">
    <citation type="submission" date="2023-03" db="EMBL/GenBank/DDBJ databases">
        <title>Complete genome of Cladonia borealis.</title>
        <authorList>
            <person name="Park H."/>
        </authorList>
    </citation>
    <scope>NUCLEOTIDE SEQUENCE</scope>
    <source>
        <strain evidence="1">ANT050790</strain>
    </source>
</reference>
<protein>
    <submittedName>
        <fullName evidence="1">Uncharacterized protein</fullName>
    </submittedName>
</protein>
<dbReference type="AlphaFoldDB" id="A0AA39R6D2"/>
<comment type="caution">
    <text evidence="1">The sequence shown here is derived from an EMBL/GenBank/DDBJ whole genome shotgun (WGS) entry which is preliminary data.</text>
</comment>
<organism evidence="1 2">
    <name type="scientific">Cladonia borealis</name>
    <dbReference type="NCBI Taxonomy" id="184061"/>
    <lineage>
        <taxon>Eukaryota</taxon>
        <taxon>Fungi</taxon>
        <taxon>Dikarya</taxon>
        <taxon>Ascomycota</taxon>
        <taxon>Pezizomycotina</taxon>
        <taxon>Lecanoromycetes</taxon>
        <taxon>OSLEUM clade</taxon>
        <taxon>Lecanoromycetidae</taxon>
        <taxon>Lecanorales</taxon>
        <taxon>Lecanorineae</taxon>
        <taxon>Cladoniaceae</taxon>
        <taxon>Cladonia</taxon>
    </lineage>
</organism>
<sequence length="270" mass="30655">MAAMALARENSEVRTQIDNLSVVASVVGSMDYQNLYQELQAYYVKLTLVIDDSLPVKVKSHLVEDESPLVEDEPPLLKEMNQEPPSQRLQNIFLQQLRNIQQCAERNLRQHVRISAISLPSYWYEGPKRTVLGAATQLNINIPTQMGMNIPGDMLLCHEETARLAYNLESLKKGSWFLVFVEYNSKNLYLTIAEMSDREDPEFHPKYPVDGRYLLKDLGEASPTRCSSGNIFTNLRPSHVMALGTARAVRSKRVNGDILRDVYEPVAIED</sequence>
<accession>A0AA39R6D2</accession>
<dbReference type="Proteomes" id="UP001166286">
    <property type="component" value="Unassembled WGS sequence"/>
</dbReference>
<gene>
    <name evidence="1" type="ORF">JMJ35_003171</name>
</gene>
<name>A0AA39R6D2_9LECA</name>